<protein>
    <submittedName>
        <fullName evidence="1">Uncharacterized protein</fullName>
    </submittedName>
</protein>
<gene>
    <name evidence="1" type="ORF">ACFO7V_02535</name>
</gene>
<reference evidence="2" key="1">
    <citation type="journal article" date="2019" name="Int. J. Syst. Evol. Microbiol.">
        <title>The Global Catalogue of Microorganisms (GCM) 10K type strain sequencing project: providing services to taxonomists for standard genome sequencing and annotation.</title>
        <authorList>
            <consortium name="The Broad Institute Genomics Platform"/>
            <consortium name="The Broad Institute Genome Sequencing Center for Infectious Disease"/>
            <person name="Wu L."/>
            <person name="Ma J."/>
        </authorList>
    </citation>
    <scope>NUCLEOTIDE SEQUENCE [LARGE SCALE GENOMIC DNA]</scope>
    <source>
        <strain evidence="2">CGMCC 1.12849</strain>
    </source>
</reference>
<sequence length="119" mass="13538">MNLEPHIKPDVWTMPDKGLSWCDCGKDHPLTLDIVTGFAEELRVKAQDSISHHELVELTMEVWNYESVCRFFHLVLNESAERVHGSVADSYPLGIGLDIVGYFSKTWQGCPDEDCWGED</sequence>
<dbReference type="EMBL" id="JBHSHE010000011">
    <property type="protein sequence ID" value="MFC4715021.1"/>
    <property type="molecule type" value="Genomic_DNA"/>
</dbReference>
<name>A0ABV9MGT4_9MICC</name>
<evidence type="ECO:0000313" key="1">
    <source>
        <dbReference type="EMBL" id="MFC4715021.1"/>
    </source>
</evidence>
<keyword evidence="2" id="KW-1185">Reference proteome</keyword>
<comment type="caution">
    <text evidence="1">The sequence shown here is derived from an EMBL/GenBank/DDBJ whole genome shotgun (WGS) entry which is preliminary data.</text>
</comment>
<organism evidence="1 2">
    <name type="scientific">Glutamicibacter bergerei</name>
    <dbReference type="NCBI Taxonomy" id="256702"/>
    <lineage>
        <taxon>Bacteria</taxon>
        <taxon>Bacillati</taxon>
        <taxon>Actinomycetota</taxon>
        <taxon>Actinomycetes</taxon>
        <taxon>Micrococcales</taxon>
        <taxon>Micrococcaceae</taxon>
        <taxon>Glutamicibacter</taxon>
    </lineage>
</organism>
<dbReference type="Proteomes" id="UP001595884">
    <property type="component" value="Unassembled WGS sequence"/>
</dbReference>
<proteinExistence type="predicted"/>
<accession>A0ABV9MGT4</accession>
<evidence type="ECO:0000313" key="2">
    <source>
        <dbReference type="Proteomes" id="UP001595884"/>
    </source>
</evidence>